<evidence type="ECO:0000313" key="8">
    <source>
        <dbReference type="Proteomes" id="UP000737171"/>
    </source>
</evidence>
<dbReference type="EC" id="3.1.-.-" evidence="5"/>
<evidence type="ECO:0000256" key="4">
    <source>
        <dbReference type="ARBA" id="ARBA00022801"/>
    </source>
</evidence>
<dbReference type="InterPro" id="IPR022907">
    <property type="entry name" value="VapC_family"/>
</dbReference>
<comment type="similarity">
    <text evidence="5">Belongs to the PINc/VapC protein family.</text>
</comment>
<organism evidence="7 8">
    <name type="scientific">Pseudaquabacterium terrae</name>
    <dbReference type="NCBI Taxonomy" id="2732868"/>
    <lineage>
        <taxon>Bacteria</taxon>
        <taxon>Pseudomonadati</taxon>
        <taxon>Pseudomonadota</taxon>
        <taxon>Betaproteobacteria</taxon>
        <taxon>Burkholderiales</taxon>
        <taxon>Sphaerotilaceae</taxon>
        <taxon>Pseudaquabacterium</taxon>
    </lineage>
</organism>
<comment type="function">
    <text evidence="5">Toxic component of a toxin-antitoxin (TA) system. An RNase.</text>
</comment>
<dbReference type="EMBL" id="JABRWJ010000004">
    <property type="protein sequence ID" value="NRF68292.1"/>
    <property type="molecule type" value="Genomic_DNA"/>
</dbReference>
<keyword evidence="1 5" id="KW-1277">Toxin-antitoxin system</keyword>
<reference evidence="7 8" key="1">
    <citation type="submission" date="2020-05" db="EMBL/GenBank/DDBJ databases">
        <title>Aquincola sp. isolate from soil.</title>
        <authorList>
            <person name="Han J."/>
            <person name="Kim D.-U."/>
        </authorList>
    </citation>
    <scope>NUCLEOTIDE SEQUENCE [LARGE SCALE GENOMIC DNA]</scope>
    <source>
        <strain evidence="7 8">S2</strain>
    </source>
</reference>
<dbReference type="InterPro" id="IPR002716">
    <property type="entry name" value="PIN_dom"/>
</dbReference>
<evidence type="ECO:0000256" key="2">
    <source>
        <dbReference type="ARBA" id="ARBA00022722"/>
    </source>
</evidence>
<keyword evidence="8" id="KW-1185">Reference proteome</keyword>
<feature type="binding site" evidence="5">
    <location>
        <position position="8"/>
    </location>
    <ligand>
        <name>Mg(2+)</name>
        <dbReference type="ChEBI" id="CHEBI:18420"/>
    </ligand>
</feature>
<dbReference type="Proteomes" id="UP000737171">
    <property type="component" value="Unassembled WGS sequence"/>
</dbReference>
<keyword evidence="2 5" id="KW-0540">Nuclease</keyword>
<keyword evidence="5" id="KW-0460">Magnesium</keyword>
<dbReference type="Pfam" id="PF01850">
    <property type="entry name" value="PIN"/>
    <property type="match status" value="1"/>
</dbReference>
<dbReference type="NCBIfam" id="TIGR00028">
    <property type="entry name" value="Mtu_PIN_fam"/>
    <property type="match status" value="1"/>
</dbReference>
<proteinExistence type="inferred from homology"/>
<evidence type="ECO:0000256" key="5">
    <source>
        <dbReference type="HAMAP-Rule" id="MF_00265"/>
    </source>
</evidence>
<dbReference type="InterPro" id="IPR006226">
    <property type="entry name" value="Mtu_PIN"/>
</dbReference>
<name>A0ABX2EI43_9BURK</name>
<evidence type="ECO:0000259" key="6">
    <source>
        <dbReference type="Pfam" id="PF01850"/>
    </source>
</evidence>
<protein>
    <recommendedName>
        <fullName evidence="5">Ribonuclease VapC</fullName>
        <shortName evidence="5">RNase VapC</shortName>
        <ecNumber evidence="5">3.1.-.-</ecNumber>
    </recommendedName>
    <alternativeName>
        <fullName evidence="5">Toxin VapC</fullName>
    </alternativeName>
</protein>
<dbReference type="SUPFAM" id="SSF88723">
    <property type="entry name" value="PIN domain-like"/>
    <property type="match status" value="1"/>
</dbReference>
<evidence type="ECO:0000256" key="1">
    <source>
        <dbReference type="ARBA" id="ARBA00022649"/>
    </source>
</evidence>
<comment type="caution">
    <text evidence="7">The sequence shown here is derived from an EMBL/GenBank/DDBJ whole genome shotgun (WGS) entry which is preliminary data.</text>
</comment>
<comment type="cofactor">
    <cofactor evidence="5">
        <name>Mg(2+)</name>
        <dbReference type="ChEBI" id="CHEBI:18420"/>
    </cofactor>
</comment>
<accession>A0ABX2EI43</accession>
<keyword evidence="5" id="KW-0800">Toxin</keyword>
<keyword evidence="3 5" id="KW-0479">Metal-binding</keyword>
<dbReference type="InterPro" id="IPR029060">
    <property type="entry name" value="PIN-like_dom_sf"/>
</dbReference>
<evidence type="ECO:0000256" key="3">
    <source>
        <dbReference type="ARBA" id="ARBA00022723"/>
    </source>
</evidence>
<dbReference type="HAMAP" id="MF_00265">
    <property type="entry name" value="VapC_Nob1"/>
    <property type="match status" value="1"/>
</dbReference>
<sequence length="170" mass="18356">MSRPALLDVNVLIALTHEAHVHHAPVQSWLRRQGDFEWASCTVTQLGFIRLAAMPAIGGPDASPRAALALLDETLQHPGHTFWADRHGAARFGALRSPLVVGHRQVTDAYLLGLAAEQKAALVTLDRGLVALAEAQQLAAHVQWIGPESGVAAHEPPARYADKARARRRA</sequence>
<dbReference type="RefSeq" id="WP_173123811.1">
    <property type="nucleotide sequence ID" value="NZ_JABRWJ010000004.1"/>
</dbReference>
<evidence type="ECO:0000313" key="7">
    <source>
        <dbReference type="EMBL" id="NRF68292.1"/>
    </source>
</evidence>
<gene>
    <name evidence="5" type="primary">vapC</name>
    <name evidence="7" type="ORF">HLB44_14965</name>
</gene>
<feature type="binding site" evidence="5">
    <location>
        <position position="108"/>
    </location>
    <ligand>
        <name>Mg(2+)</name>
        <dbReference type="ChEBI" id="CHEBI:18420"/>
    </ligand>
</feature>
<feature type="domain" description="PIN" evidence="6">
    <location>
        <begin position="6"/>
        <end position="133"/>
    </location>
</feature>
<keyword evidence="4 5" id="KW-0378">Hydrolase</keyword>